<dbReference type="PANTHER" id="PTHR21325">
    <property type="entry name" value="PHOSPHOLIPASE B, PLB1"/>
    <property type="match status" value="1"/>
</dbReference>
<reference evidence="2 3" key="1">
    <citation type="submission" date="2014-09" db="EMBL/GenBank/DDBJ databases">
        <authorList>
            <person name="Martin A.A."/>
        </authorList>
    </citation>
    <scope>NUCLEOTIDE SEQUENCE</scope>
    <source>
        <strain evidence="3">ED321</strain>
        <strain evidence="2">ED321 Heterogonic</strain>
    </source>
</reference>
<dbReference type="FunFam" id="3.40.50.1110:FF:000017">
    <property type="entry name" value="Protein CBG05119"/>
    <property type="match status" value="1"/>
</dbReference>
<accession>A0A090LTF1</accession>
<dbReference type="CDD" id="cd01824">
    <property type="entry name" value="Phospholipase_B_like"/>
    <property type="match status" value="1"/>
</dbReference>
<proteinExistence type="predicted"/>
<dbReference type="RefSeq" id="XP_024510100.1">
    <property type="nucleotide sequence ID" value="XM_024644553.1"/>
</dbReference>
<dbReference type="Proteomes" id="UP000035682">
    <property type="component" value="Unplaced"/>
</dbReference>
<keyword evidence="3" id="KW-1185">Reference proteome</keyword>
<evidence type="ECO:0000256" key="1">
    <source>
        <dbReference type="SAM" id="SignalP"/>
    </source>
</evidence>
<dbReference type="Pfam" id="PF00657">
    <property type="entry name" value="Lipase_GDSL"/>
    <property type="match status" value="1"/>
</dbReference>
<feature type="signal peptide" evidence="1">
    <location>
        <begin position="1"/>
        <end position="19"/>
    </location>
</feature>
<dbReference type="EMBL" id="LN609530">
    <property type="protein sequence ID" value="CEF70904.1"/>
    <property type="molecule type" value="Genomic_DNA"/>
</dbReference>
<evidence type="ECO:0000313" key="2">
    <source>
        <dbReference type="EMBL" id="CEF70904.1"/>
    </source>
</evidence>
<organism evidence="2">
    <name type="scientific">Strongyloides ratti</name>
    <name type="common">Parasitic roundworm</name>
    <dbReference type="NCBI Taxonomy" id="34506"/>
    <lineage>
        <taxon>Eukaryota</taxon>
        <taxon>Metazoa</taxon>
        <taxon>Ecdysozoa</taxon>
        <taxon>Nematoda</taxon>
        <taxon>Chromadorea</taxon>
        <taxon>Rhabditida</taxon>
        <taxon>Tylenchina</taxon>
        <taxon>Panagrolaimomorpha</taxon>
        <taxon>Strongyloidoidea</taxon>
        <taxon>Strongyloididae</taxon>
        <taxon>Strongyloides</taxon>
    </lineage>
</organism>
<dbReference type="WormBase" id="SRAE_X000023400">
    <property type="protein sequence ID" value="SRP09052"/>
    <property type="gene ID" value="WBGene00265790"/>
</dbReference>
<dbReference type="GO" id="GO:0006644">
    <property type="term" value="P:phospholipid metabolic process"/>
    <property type="evidence" value="ECO:0007669"/>
    <property type="project" value="TreeGrafter"/>
</dbReference>
<dbReference type="SUPFAM" id="SSF52266">
    <property type="entry name" value="SGNH hydrolase"/>
    <property type="match status" value="1"/>
</dbReference>
<dbReference type="CTD" id="36383284"/>
<dbReference type="InterPro" id="IPR038885">
    <property type="entry name" value="PLB1"/>
</dbReference>
<dbReference type="PANTHER" id="PTHR21325:SF44">
    <property type="entry name" value="TRIACYLGLYCEROL LIPASE"/>
    <property type="match status" value="1"/>
</dbReference>
<name>A0A090LTF1_STRRB</name>
<dbReference type="OrthoDB" id="10265800at2759"/>
<dbReference type="InterPro" id="IPR035547">
    <property type="entry name" value="Phospholipase_B"/>
</dbReference>
<evidence type="ECO:0000313" key="3">
    <source>
        <dbReference type="Proteomes" id="UP000035682"/>
    </source>
</evidence>
<dbReference type="GeneID" id="36383284"/>
<dbReference type="InterPro" id="IPR001087">
    <property type="entry name" value="GDSL"/>
</dbReference>
<feature type="chain" id="PRO_5015031259" evidence="1">
    <location>
        <begin position="20"/>
        <end position="382"/>
    </location>
</feature>
<evidence type="ECO:0000313" key="5">
    <source>
        <dbReference type="WormBase" id="SRAE_X000023400"/>
    </source>
</evidence>
<protein>
    <submittedName>
        <fullName evidence="2 4">Lipase, GDSL domain and SGNH hydrolase-type esterase domain-containing protein</fullName>
    </submittedName>
</protein>
<keyword evidence="1" id="KW-0732">Signal</keyword>
<dbReference type="Gene3D" id="3.40.50.1110">
    <property type="entry name" value="SGNH hydrolase"/>
    <property type="match status" value="1"/>
</dbReference>
<dbReference type="eggNOG" id="KOG3670">
    <property type="taxonomic scope" value="Eukaryota"/>
</dbReference>
<dbReference type="WBParaSite" id="SRAE_X000023400.1">
    <property type="protein sequence ID" value="SRAE_X000023400.1"/>
    <property type="gene ID" value="WBGene00265790"/>
</dbReference>
<dbReference type="AlphaFoldDB" id="A0A090LTF1"/>
<dbReference type="InterPro" id="IPR036514">
    <property type="entry name" value="SGNH_hydro_sf"/>
</dbReference>
<dbReference type="OMA" id="PNKCANQ"/>
<keyword evidence="2" id="KW-0378">Hydrolase</keyword>
<reference evidence="4" key="2">
    <citation type="submission" date="2020-12" db="UniProtKB">
        <authorList>
            <consortium name="WormBaseParasite"/>
        </authorList>
    </citation>
    <scope>IDENTIFICATION</scope>
</reference>
<sequence length="382" mass="42061">MKFYILAIFLSSIAVFTFANWGDHLQDIGAPNYTCDDVLFKKSATVPKSVHSLRPGDIKHVMAIGDSLTAANGAGAEDPVSILLQYRGLAFLAGGDKGLEKHITIPNILKKYNSELFGYSLGIGSPDVWPVSYLNAAVPGAVALDLLGQARDLVHKIKSHSDIIDNENDWKLLNIFIGGNDACHFCNHPQDSPKAFAKQIGDAIQFIKDNVPKVIVSLTGMLHLEMVRQIDRNEFFCQALHVDECHCESDSDYTSDQIFKLCNAMQEAEAELMTSGQFDTTDDFTVVVQPFLKETVDPPKLSNGTVDIAFFAPDCFHFSQKGHAIVSSHLWRNMVEPVGKKTTKVDLSSADLPLACPDKTCPFIRTTKNSQDCSKYYTPPAN</sequence>
<gene>
    <name evidence="2 4 5" type="ORF">SRAE_X000023400</name>
</gene>
<evidence type="ECO:0000313" key="4">
    <source>
        <dbReference type="WBParaSite" id="SRAE_X000023400.1"/>
    </source>
</evidence>
<dbReference type="STRING" id="34506.A0A090LTF1"/>
<dbReference type="GO" id="GO:0004620">
    <property type="term" value="F:phospholipase activity"/>
    <property type="evidence" value="ECO:0007669"/>
    <property type="project" value="InterPro"/>
</dbReference>